<feature type="domain" description="Integrase catalytic" evidence="2">
    <location>
        <begin position="166"/>
        <end position="346"/>
    </location>
</feature>
<name>A0A9D7T4R5_9MICO</name>
<proteinExistence type="predicted"/>
<evidence type="ECO:0000313" key="4">
    <source>
        <dbReference type="Proteomes" id="UP000886632"/>
    </source>
</evidence>
<evidence type="ECO:0000259" key="2">
    <source>
        <dbReference type="PROSITE" id="PS50994"/>
    </source>
</evidence>
<dbReference type="InterPro" id="IPR012337">
    <property type="entry name" value="RNaseH-like_sf"/>
</dbReference>
<evidence type="ECO:0000313" key="3">
    <source>
        <dbReference type="EMBL" id="MBL0002481.1"/>
    </source>
</evidence>
<comment type="caution">
    <text evidence="3">The sequence shown here is derived from an EMBL/GenBank/DDBJ whole genome shotgun (WGS) entry which is preliminary data.</text>
</comment>
<dbReference type="Pfam" id="PF00665">
    <property type="entry name" value="rve"/>
    <property type="match status" value="1"/>
</dbReference>
<protein>
    <submittedName>
        <fullName evidence="3">Transposase family protein</fullName>
    </submittedName>
</protein>
<dbReference type="EMBL" id="JADKGK010000003">
    <property type="protein sequence ID" value="MBL0002481.1"/>
    <property type="molecule type" value="Genomic_DNA"/>
</dbReference>
<dbReference type="InterPro" id="IPR001584">
    <property type="entry name" value="Integrase_cat-core"/>
</dbReference>
<dbReference type="Proteomes" id="UP000886632">
    <property type="component" value="Unassembled WGS sequence"/>
</dbReference>
<sequence>MELTLATRRQITKAQVDRYRTGTKAEKSALLDAICQVTGWHRDHARKALRQRLAGPAPVRAPRVPTFQYDQAVIDALVTCWSVLDGPTGKRLRPGLPTLVPTMLAHQELTCPPQVIDQLLGMSAATIDRRLRPYRTGLVATKGQSMTRPGSMLKSAIPMKTWHDWDDTRPGFLQIDLVGHDGGDNNGAFHYTLDATDVATGWTESITVRTKGERIVSAGLEQLRLAFPFAVLGIHSDNGSEFINHHLLRWCDTRQITFSRGRSNHSNDQAHIEQKNWSEVRRAVGYYRYDTTRELDLLNELWPLQSILDNLFLPQQKLATKTRNGAKVTKTYDQGATPYTRLTRDHPDALHPHDHAALHARLTEINPAGLRRQISAIQATLIELARRRGKVEQRPKANATYLSRRKMTTPKRATTDESTTHNTRAS</sequence>
<gene>
    <name evidence="3" type="ORF">IPP00_00205</name>
</gene>
<dbReference type="InterPro" id="IPR036397">
    <property type="entry name" value="RNaseH_sf"/>
</dbReference>
<organism evidence="3 4">
    <name type="scientific">Candidatus Phosphoribacter hodrii</name>
    <dbReference type="NCBI Taxonomy" id="2953743"/>
    <lineage>
        <taxon>Bacteria</taxon>
        <taxon>Bacillati</taxon>
        <taxon>Actinomycetota</taxon>
        <taxon>Actinomycetes</taxon>
        <taxon>Micrococcales</taxon>
        <taxon>Dermatophilaceae</taxon>
        <taxon>Candidatus Phosphoribacter</taxon>
    </lineage>
</organism>
<dbReference type="GO" id="GO:0003676">
    <property type="term" value="F:nucleic acid binding"/>
    <property type="evidence" value="ECO:0007669"/>
    <property type="project" value="InterPro"/>
</dbReference>
<dbReference type="SUPFAM" id="SSF53098">
    <property type="entry name" value="Ribonuclease H-like"/>
    <property type="match status" value="1"/>
</dbReference>
<accession>A0A9D7T4R5</accession>
<reference evidence="3" key="1">
    <citation type="submission" date="2020-10" db="EMBL/GenBank/DDBJ databases">
        <title>Connecting structure to function with the recovery of over 1000 high-quality activated sludge metagenome-assembled genomes encoding full-length rRNA genes using long-read sequencing.</title>
        <authorList>
            <person name="Singleton C.M."/>
            <person name="Petriglieri F."/>
            <person name="Kristensen J.M."/>
            <person name="Kirkegaard R.H."/>
            <person name="Michaelsen T.Y."/>
            <person name="Andersen M.H."/>
            <person name="Karst S.M."/>
            <person name="Dueholm M.S."/>
            <person name="Nielsen P.H."/>
            <person name="Albertsen M."/>
        </authorList>
    </citation>
    <scope>NUCLEOTIDE SEQUENCE</scope>
    <source>
        <strain evidence="3">Ribe_18-Q3-R11-54_MAXAC.001</strain>
    </source>
</reference>
<dbReference type="Gene3D" id="3.30.420.10">
    <property type="entry name" value="Ribonuclease H-like superfamily/Ribonuclease H"/>
    <property type="match status" value="1"/>
</dbReference>
<dbReference type="AlphaFoldDB" id="A0A9D7T4R5"/>
<feature type="region of interest" description="Disordered" evidence="1">
    <location>
        <begin position="393"/>
        <end position="426"/>
    </location>
</feature>
<dbReference type="PROSITE" id="PS50994">
    <property type="entry name" value="INTEGRASE"/>
    <property type="match status" value="1"/>
</dbReference>
<evidence type="ECO:0000256" key="1">
    <source>
        <dbReference type="SAM" id="MobiDB-lite"/>
    </source>
</evidence>
<dbReference type="GO" id="GO:0015074">
    <property type="term" value="P:DNA integration"/>
    <property type="evidence" value="ECO:0007669"/>
    <property type="project" value="InterPro"/>
</dbReference>